<dbReference type="InterPro" id="IPR051140">
    <property type="entry name" value="GATA_TF"/>
</dbReference>
<dbReference type="SUPFAM" id="SSF57716">
    <property type="entry name" value="Glucocorticoid receptor-like (DNA-binding domain)"/>
    <property type="match status" value="1"/>
</dbReference>
<proteinExistence type="predicted"/>
<reference evidence="6" key="1">
    <citation type="submission" date="2021-07" db="EMBL/GenBank/DDBJ databases">
        <authorList>
            <person name="Branca A.L. A."/>
        </authorList>
    </citation>
    <scope>NUCLEOTIDE SEQUENCE</scope>
</reference>
<dbReference type="OrthoDB" id="9974421at2759"/>
<evidence type="ECO:0000256" key="1">
    <source>
        <dbReference type="ARBA" id="ARBA00022723"/>
    </source>
</evidence>
<keyword evidence="7" id="KW-1185">Reference proteome</keyword>
<gene>
    <name evidence="6" type="ORF">PSALAMII_LOCUS4719</name>
</gene>
<dbReference type="SMART" id="SM00401">
    <property type="entry name" value="ZnF_GATA"/>
    <property type="match status" value="1"/>
</dbReference>
<dbReference type="PANTHER" id="PTHR45658">
    <property type="entry name" value="GATA TRANSCRIPTION FACTOR"/>
    <property type="match status" value="1"/>
</dbReference>
<keyword evidence="2 4" id="KW-0863">Zinc-finger</keyword>
<dbReference type="GO" id="GO:0043565">
    <property type="term" value="F:sequence-specific DNA binding"/>
    <property type="evidence" value="ECO:0007669"/>
    <property type="project" value="InterPro"/>
</dbReference>
<dbReference type="AlphaFoldDB" id="A0A9W4J306"/>
<dbReference type="GO" id="GO:0006355">
    <property type="term" value="P:regulation of DNA-templated transcription"/>
    <property type="evidence" value="ECO:0007669"/>
    <property type="project" value="InterPro"/>
</dbReference>
<evidence type="ECO:0000313" key="6">
    <source>
        <dbReference type="EMBL" id="CAG8370893.1"/>
    </source>
</evidence>
<dbReference type="CDD" id="cd00202">
    <property type="entry name" value="ZnF_GATA"/>
    <property type="match status" value="1"/>
</dbReference>
<evidence type="ECO:0000259" key="5">
    <source>
        <dbReference type="PROSITE" id="PS50114"/>
    </source>
</evidence>
<keyword evidence="1" id="KW-0479">Metal-binding</keyword>
<dbReference type="Pfam" id="PF00320">
    <property type="entry name" value="GATA"/>
    <property type="match status" value="1"/>
</dbReference>
<keyword evidence="3" id="KW-0862">Zinc</keyword>
<protein>
    <recommendedName>
        <fullName evidence="5">GATA-type domain-containing protein</fullName>
    </recommendedName>
</protein>
<dbReference type="EMBL" id="CAJVPG010000195">
    <property type="protein sequence ID" value="CAG8370893.1"/>
    <property type="molecule type" value="Genomic_DNA"/>
</dbReference>
<comment type="caution">
    <text evidence="6">The sequence shown here is derived from an EMBL/GenBank/DDBJ whole genome shotgun (WGS) entry which is preliminary data.</text>
</comment>
<accession>A0A9W4J306</accession>
<dbReference type="Proteomes" id="UP001152649">
    <property type="component" value="Unassembled WGS sequence"/>
</dbReference>
<dbReference type="PROSITE" id="PS50114">
    <property type="entry name" value="GATA_ZN_FINGER_2"/>
    <property type="match status" value="1"/>
</dbReference>
<evidence type="ECO:0000256" key="2">
    <source>
        <dbReference type="ARBA" id="ARBA00022771"/>
    </source>
</evidence>
<dbReference type="GO" id="GO:0008270">
    <property type="term" value="F:zinc ion binding"/>
    <property type="evidence" value="ECO:0007669"/>
    <property type="project" value="UniProtKB-KW"/>
</dbReference>
<organism evidence="6 7">
    <name type="scientific">Penicillium salamii</name>
    <dbReference type="NCBI Taxonomy" id="1612424"/>
    <lineage>
        <taxon>Eukaryota</taxon>
        <taxon>Fungi</taxon>
        <taxon>Dikarya</taxon>
        <taxon>Ascomycota</taxon>
        <taxon>Pezizomycotina</taxon>
        <taxon>Eurotiomycetes</taxon>
        <taxon>Eurotiomycetidae</taxon>
        <taxon>Eurotiales</taxon>
        <taxon>Aspergillaceae</taxon>
        <taxon>Penicillium</taxon>
    </lineage>
</organism>
<feature type="domain" description="GATA-type" evidence="5">
    <location>
        <begin position="322"/>
        <end position="357"/>
    </location>
</feature>
<sequence>MFLPKKHLNYVNHESQGQMPRQWLPSIQEIFGETSLAIPPGPSYALPSHTRHAAPPPLPAVYEIDHSNEGAPSDEQGLLFKISTVERSLGIISPINELQHPEVIRPENPSFPPNGRSLNERCRLSKHPKLSIPQPGSLSCDPIDLAQPSFAEPPNMFHEIPVRKIPIPVPPQPEQLCQPEKQTPSSLDLTMSFKVIETVSARALALVRYHSAMSQSDNHQRSLPGPFITEINGLLSQEQQKQDALIHIRDELVRFNQNRALPQQNTRAATCMADEADRGLCSSVTKQSKAHKVSKKKREWHEVSQIKPFLVLTVSILLTQLKDSALRCHNCNRSETPEWRRGPEGSRTLCNACGLHYAKLSRRTGNFVASGNIGTREETYIVG</sequence>
<dbReference type="InterPro" id="IPR013088">
    <property type="entry name" value="Znf_NHR/GATA"/>
</dbReference>
<dbReference type="InterPro" id="IPR000679">
    <property type="entry name" value="Znf_GATA"/>
</dbReference>
<evidence type="ECO:0000313" key="7">
    <source>
        <dbReference type="Proteomes" id="UP001152649"/>
    </source>
</evidence>
<evidence type="ECO:0000256" key="4">
    <source>
        <dbReference type="PROSITE-ProRule" id="PRU00094"/>
    </source>
</evidence>
<evidence type="ECO:0000256" key="3">
    <source>
        <dbReference type="ARBA" id="ARBA00022833"/>
    </source>
</evidence>
<dbReference type="PROSITE" id="PS00344">
    <property type="entry name" value="GATA_ZN_FINGER_1"/>
    <property type="match status" value="1"/>
</dbReference>
<dbReference type="Gene3D" id="3.30.50.10">
    <property type="entry name" value="Erythroid Transcription Factor GATA-1, subunit A"/>
    <property type="match status" value="1"/>
</dbReference>
<name>A0A9W4J306_9EURO</name>